<protein>
    <submittedName>
        <fullName evidence="1">Dienelactone hydrolase</fullName>
    </submittedName>
</protein>
<keyword evidence="2" id="KW-1185">Reference proteome</keyword>
<gene>
    <name evidence="1" type="ORF">CLV82_1776</name>
</gene>
<dbReference type="EMBL" id="SNYI01000002">
    <property type="protein sequence ID" value="TDQ31075.1"/>
    <property type="molecule type" value="Genomic_DNA"/>
</dbReference>
<dbReference type="AlphaFoldDB" id="A0A4R6TN88"/>
<dbReference type="GO" id="GO:0016787">
    <property type="term" value="F:hydrolase activity"/>
    <property type="evidence" value="ECO:0007669"/>
    <property type="project" value="UniProtKB-KW"/>
</dbReference>
<sequence>MKISGKNLRRRIVRATNVPTHISIPIGGKTLKGILSVPDNPVGIVLFSHGSGSGRLSPRNNYVANLLKKNGLATLLFDLLTADEDQNYYMRFNIDLLSTRLIAATRWIMELESLKNLPISYFGASTGAASALKAATFFGYRVSAVVSRGGRPDMAMEVLPFVQAPTLLIVGELDSTVLDLNRKAYVRLNCTKKLEIVPGASHLFGETGKLDAVVTLARNWYTEHMNPNP</sequence>
<dbReference type="Gene3D" id="3.40.50.1820">
    <property type="entry name" value="alpha/beta hydrolase"/>
    <property type="match status" value="1"/>
</dbReference>
<organism evidence="1 2">
    <name type="scientific">Zeaxanthinibacter enoshimensis</name>
    <dbReference type="NCBI Taxonomy" id="392009"/>
    <lineage>
        <taxon>Bacteria</taxon>
        <taxon>Pseudomonadati</taxon>
        <taxon>Bacteroidota</taxon>
        <taxon>Flavobacteriia</taxon>
        <taxon>Flavobacteriales</taxon>
        <taxon>Flavobacteriaceae</taxon>
        <taxon>Zeaxanthinibacter</taxon>
    </lineage>
</organism>
<keyword evidence="1" id="KW-0378">Hydrolase</keyword>
<dbReference type="SUPFAM" id="SSF53474">
    <property type="entry name" value="alpha/beta-Hydrolases"/>
    <property type="match status" value="1"/>
</dbReference>
<comment type="caution">
    <text evidence="1">The sequence shown here is derived from an EMBL/GenBank/DDBJ whole genome shotgun (WGS) entry which is preliminary data.</text>
</comment>
<proteinExistence type="predicted"/>
<dbReference type="InterPro" id="IPR029058">
    <property type="entry name" value="AB_hydrolase_fold"/>
</dbReference>
<evidence type="ECO:0000313" key="2">
    <source>
        <dbReference type="Proteomes" id="UP000295468"/>
    </source>
</evidence>
<evidence type="ECO:0000313" key="1">
    <source>
        <dbReference type="EMBL" id="TDQ31075.1"/>
    </source>
</evidence>
<accession>A0A4R6TN88</accession>
<reference evidence="1 2" key="1">
    <citation type="submission" date="2019-03" db="EMBL/GenBank/DDBJ databases">
        <title>Genomic Encyclopedia of Archaeal and Bacterial Type Strains, Phase II (KMG-II): from individual species to whole genera.</title>
        <authorList>
            <person name="Goeker M."/>
        </authorList>
    </citation>
    <scope>NUCLEOTIDE SEQUENCE [LARGE SCALE GENOMIC DNA]</scope>
    <source>
        <strain evidence="1 2">DSM 18435</strain>
    </source>
</reference>
<dbReference type="Proteomes" id="UP000295468">
    <property type="component" value="Unassembled WGS sequence"/>
</dbReference>
<name>A0A4R6TN88_9FLAO</name>
<dbReference type="RefSeq" id="WP_243744174.1">
    <property type="nucleotide sequence ID" value="NZ_SNYI01000002.1"/>
</dbReference>